<accession>A0A927R811</accession>
<evidence type="ECO:0000256" key="1">
    <source>
        <dbReference type="SAM" id="MobiDB-lite"/>
    </source>
</evidence>
<evidence type="ECO:0000256" key="2">
    <source>
        <dbReference type="SAM" id="SignalP"/>
    </source>
</evidence>
<keyword evidence="4" id="KW-1185">Reference proteome</keyword>
<dbReference type="PROSITE" id="PS51257">
    <property type="entry name" value="PROKAR_LIPOPROTEIN"/>
    <property type="match status" value="1"/>
</dbReference>
<keyword evidence="2" id="KW-0732">Signal</keyword>
<sequence>MKKLVATMLLAVTACLATTSCGGGDRDTALKLARQACQFLPDQDGPEPAAATGASSISAERMEELVKHASDAADQSGRAARLDPTWNELARALSNITDDLRALSPIMPTPQDDRTYEQRMAAQAPAGDFSKSIRTASAECRKAS</sequence>
<dbReference type="AlphaFoldDB" id="A0A927R811"/>
<comment type="caution">
    <text evidence="3">The sequence shown here is derived from an EMBL/GenBank/DDBJ whole genome shotgun (WGS) entry which is preliminary data.</text>
</comment>
<feature type="chain" id="PRO_5038350527" evidence="2">
    <location>
        <begin position="18"/>
        <end position="144"/>
    </location>
</feature>
<feature type="region of interest" description="Disordered" evidence="1">
    <location>
        <begin position="40"/>
        <end position="79"/>
    </location>
</feature>
<dbReference type="Proteomes" id="UP000638648">
    <property type="component" value="Unassembled WGS sequence"/>
</dbReference>
<gene>
    <name evidence="3" type="ORF">HEB94_001682</name>
</gene>
<dbReference type="EMBL" id="JADBEM010000001">
    <property type="protein sequence ID" value="MBE1604834.1"/>
    <property type="molecule type" value="Genomic_DNA"/>
</dbReference>
<name>A0A927R811_9ACTN</name>
<organism evidence="3 4">
    <name type="scientific">Actinopolymorpha pittospori</name>
    <dbReference type="NCBI Taxonomy" id="648752"/>
    <lineage>
        <taxon>Bacteria</taxon>
        <taxon>Bacillati</taxon>
        <taxon>Actinomycetota</taxon>
        <taxon>Actinomycetes</taxon>
        <taxon>Propionibacteriales</taxon>
        <taxon>Actinopolymorphaceae</taxon>
        <taxon>Actinopolymorpha</taxon>
    </lineage>
</organism>
<feature type="compositionally biased region" description="Basic and acidic residues" evidence="1">
    <location>
        <begin position="60"/>
        <end position="71"/>
    </location>
</feature>
<evidence type="ECO:0000313" key="3">
    <source>
        <dbReference type="EMBL" id="MBE1604834.1"/>
    </source>
</evidence>
<protein>
    <submittedName>
        <fullName evidence="3">Uncharacterized protein</fullName>
    </submittedName>
</protein>
<feature type="signal peptide" evidence="2">
    <location>
        <begin position="1"/>
        <end position="17"/>
    </location>
</feature>
<proteinExistence type="predicted"/>
<evidence type="ECO:0000313" key="4">
    <source>
        <dbReference type="Proteomes" id="UP000638648"/>
    </source>
</evidence>
<reference evidence="3" key="1">
    <citation type="submission" date="2020-10" db="EMBL/GenBank/DDBJ databases">
        <title>Sequencing the genomes of 1000 actinobacteria strains.</title>
        <authorList>
            <person name="Klenk H.-P."/>
        </authorList>
    </citation>
    <scope>NUCLEOTIDE SEQUENCE</scope>
    <source>
        <strain evidence="3">DSM 45354</strain>
    </source>
</reference>